<dbReference type="Gene3D" id="3.90.1720.10">
    <property type="entry name" value="endopeptidase domain like (from Nostoc punctiforme)"/>
    <property type="match status" value="1"/>
</dbReference>
<dbReference type="SUPFAM" id="SSF82057">
    <property type="entry name" value="Prokaryotic SH3-related domain"/>
    <property type="match status" value="1"/>
</dbReference>
<accession>A0A7K1XVW2</accession>
<dbReference type="InterPro" id="IPR000064">
    <property type="entry name" value="NLP_P60_dom"/>
</dbReference>
<evidence type="ECO:0000313" key="7">
    <source>
        <dbReference type="Proteomes" id="UP000451233"/>
    </source>
</evidence>
<evidence type="ECO:0000256" key="2">
    <source>
        <dbReference type="ARBA" id="ARBA00022670"/>
    </source>
</evidence>
<comment type="caution">
    <text evidence="6">The sequence shown here is derived from an EMBL/GenBank/DDBJ whole genome shotgun (WGS) entry which is preliminary data.</text>
</comment>
<reference evidence="6 7" key="1">
    <citation type="submission" date="2019-11" db="EMBL/GenBank/DDBJ databases">
        <title>Pedobacter sp. HMF7056 Genome sequencing and assembly.</title>
        <authorList>
            <person name="Kang H."/>
            <person name="Kim H."/>
            <person name="Joh K."/>
        </authorList>
    </citation>
    <scope>NUCLEOTIDE SEQUENCE [LARGE SCALE GENOMIC DNA]</scope>
    <source>
        <strain evidence="6 7">HMF7056</strain>
    </source>
</reference>
<dbReference type="Pfam" id="PF00877">
    <property type="entry name" value="NLPC_P60"/>
    <property type="match status" value="1"/>
</dbReference>
<keyword evidence="3 6" id="KW-0378">Hydrolase</keyword>
<dbReference type="AlphaFoldDB" id="A0A7K1XVW2"/>
<dbReference type="InterPro" id="IPR041382">
    <property type="entry name" value="SH3_16"/>
</dbReference>
<gene>
    <name evidence="6" type="ORF">GS398_07465</name>
</gene>
<proteinExistence type="inferred from homology"/>
<keyword evidence="7" id="KW-1185">Reference proteome</keyword>
<dbReference type="GO" id="GO:0006508">
    <property type="term" value="P:proteolysis"/>
    <property type="evidence" value="ECO:0007669"/>
    <property type="project" value="UniProtKB-KW"/>
</dbReference>
<dbReference type="Proteomes" id="UP000451233">
    <property type="component" value="Unassembled WGS sequence"/>
</dbReference>
<evidence type="ECO:0000313" key="6">
    <source>
        <dbReference type="EMBL" id="MXV15133.1"/>
    </source>
</evidence>
<comment type="similarity">
    <text evidence="1">Belongs to the peptidase C40 family.</text>
</comment>
<protein>
    <submittedName>
        <fullName evidence="6">Hydrolase Nlp/P60</fullName>
    </submittedName>
</protein>
<organism evidence="6 7">
    <name type="scientific">Hufsiella ginkgonis</name>
    <dbReference type="NCBI Taxonomy" id="2695274"/>
    <lineage>
        <taxon>Bacteria</taxon>
        <taxon>Pseudomonadati</taxon>
        <taxon>Bacteroidota</taxon>
        <taxon>Sphingobacteriia</taxon>
        <taxon>Sphingobacteriales</taxon>
        <taxon>Sphingobacteriaceae</taxon>
        <taxon>Hufsiella</taxon>
    </lineage>
</organism>
<evidence type="ECO:0000256" key="4">
    <source>
        <dbReference type="ARBA" id="ARBA00022807"/>
    </source>
</evidence>
<feature type="domain" description="NlpC/P60" evidence="5">
    <location>
        <begin position="133"/>
        <end position="261"/>
    </location>
</feature>
<dbReference type="InterPro" id="IPR038765">
    <property type="entry name" value="Papain-like_cys_pep_sf"/>
</dbReference>
<dbReference type="PANTHER" id="PTHR47053:SF1">
    <property type="entry name" value="MUREIN DD-ENDOPEPTIDASE MEPH-RELATED"/>
    <property type="match status" value="1"/>
</dbReference>
<sequence>MEHSFGICNLSVVPMRAEPSDRSELTNQLLFGDRLRVVNKENNWTLVQSVYDNYMGWIDFKQYAPVTLEEFINWEDHSFVTGIHGSFPLDKTSAGQKLALVPGSSIPVSPGAAFSINNDQYLAPAGLLVPGQANFKSEIAQTARFYLNAPYLWGGRSPYGIDCSGFCQVVFKLFGIPLKRDAAQQALQGETVHFLPEATAGDLAFFDNEDGKIIHVGILLDQSTLIHASGRVKIDAIDDQGIYSDELRRYTHKLRIIRRFVS</sequence>
<name>A0A7K1XVW2_9SPHI</name>
<dbReference type="PANTHER" id="PTHR47053">
    <property type="entry name" value="MUREIN DD-ENDOPEPTIDASE MEPH-RELATED"/>
    <property type="match status" value="1"/>
</dbReference>
<evidence type="ECO:0000256" key="3">
    <source>
        <dbReference type="ARBA" id="ARBA00022801"/>
    </source>
</evidence>
<dbReference type="SUPFAM" id="SSF54001">
    <property type="entry name" value="Cysteine proteinases"/>
    <property type="match status" value="1"/>
</dbReference>
<dbReference type="EMBL" id="WVHS01000002">
    <property type="protein sequence ID" value="MXV15133.1"/>
    <property type="molecule type" value="Genomic_DNA"/>
</dbReference>
<evidence type="ECO:0000259" key="5">
    <source>
        <dbReference type="PROSITE" id="PS51935"/>
    </source>
</evidence>
<dbReference type="RefSeq" id="WP_160906147.1">
    <property type="nucleotide sequence ID" value="NZ_WVHS01000002.1"/>
</dbReference>
<evidence type="ECO:0000256" key="1">
    <source>
        <dbReference type="ARBA" id="ARBA00007074"/>
    </source>
</evidence>
<keyword evidence="4" id="KW-0788">Thiol protease</keyword>
<dbReference type="GO" id="GO:0008234">
    <property type="term" value="F:cysteine-type peptidase activity"/>
    <property type="evidence" value="ECO:0007669"/>
    <property type="project" value="UniProtKB-KW"/>
</dbReference>
<dbReference type="Gene3D" id="2.30.30.40">
    <property type="entry name" value="SH3 Domains"/>
    <property type="match status" value="1"/>
</dbReference>
<dbReference type="Pfam" id="PF18348">
    <property type="entry name" value="SH3_16"/>
    <property type="match status" value="1"/>
</dbReference>
<dbReference type="InterPro" id="IPR051202">
    <property type="entry name" value="Peptidase_C40"/>
</dbReference>
<dbReference type="PROSITE" id="PS51935">
    <property type="entry name" value="NLPC_P60"/>
    <property type="match status" value="1"/>
</dbReference>
<keyword evidence="2" id="KW-0645">Protease</keyword>